<dbReference type="Gene3D" id="1.10.260.40">
    <property type="entry name" value="lambda repressor-like DNA-binding domains"/>
    <property type="match status" value="1"/>
</dbReference>
<keyword evidence="1" id="KW-0805">Transcription regulation</keyword>
<accession>A0ABT0Q7W8</accession>
<evidence type="ECO:0000259" key="4">
    <source>
        <dbReference type="PROSITE" id="PS50932"/>
    </source>
</evidence>
<dbReference type="PANTHER" id="PTHR30146">
    <property type="entry name" value="LACI-RELATED TRANSCRIPTIONAL REPRESSOR"/>
    <property type="match status" value="1"/>
</dbReference>
<dbReference type="EMBL" id="JAMFMB010000041">
    <property type="protein sequence ID" value="MCL6285892.1"/>
    <property type="molecule type" value="Genomic_DNA"/>
</dbReference>
<dbReference type="SMART" id="SM00354">
    <property type="entry name" value="HTH_LACI"/>
    <property type="match status" value="1"/>
</dbReference>
<dbReference type="InterPro" id="IPR010982">
    <property type="entry name" value="Lambda_DNA-bd_dom_sf"/>
</dbReference>
<evidence type="ECO:0000313" key="6">
    <source>
        <dbReference type="Proteomes" id="UP001203880"/>
    </source>
</evidence>
<dbReference type="Proteomes" id="UP001203880">
    <property type="component" value="Unassembled WGS sequence"/>
</dbReference>
<dbReference type="PANTHER" id="PTHR30146:SF138">
    <property type="entry name" value="TRANSCRIPTIONAL REGULATORY PROTEIN"/>
    <property type="match status" value="1"/>
</dbReference>
<dbReference type="Pfam" id="PF00356">
    <property type="entry name" value="LacI"/>
    <property type="match status" value="1"/>
</dbReference>
<dbReference type="Pfam" id="PF13377">
    <property type="entry name" value="Peripla_BP_3"/>
    <property type="match status" value="1"/>
</dbReference>
<dbReference type="InterPro" id="IPR046335">
    <property type="entry name" value="LacI/GalR-like_sensor"/>
</dbReference>
<dbReference type="InterPro" id="IPR000843">
    <property type="entry name" value="HTH_LacI"/>
</dbReference>
<evidence type="ECO:0000256" key="3">
    <source>
        <dbReference type="ARBA" id="ARBA00023163"/>
    </source>
</evidence>
<protein>
    <submittedName>
        <fullName evidence="5">Substrate-binding domain-containing protein</fullName>
    </submittedName>
</protein>
<dbReference type="CDD" id="cd01392">
    <property type="entry name" value="HTH_LacI"/>
    <property type="match status" value="1"/>
</dbReference>
<comment type="caution">
    <text evidence="5">The sequence shown here is derived from an EMBL/GenBank/DDBJ whole genome shotgun (WGS) entry which is preliminary data.</text>
</comment>
<name>A0ABT0Q7W8_9RHOB</name>
<evidence type="ECO:0000256" key="2">
    <source>
        <dbReference type="ARBA" id="ARBA00023125"/>
    </source>
</evidence>
<dbReference type="PROSITE" id="PS50932">
    <property type="entry name" value="HTH_LACI_2"/>
    <property type="match status" value="1"/>
</dbReference>
<keyword evidence="6" id="KW-1185">Reference proteome</keyword>
<gene>
    <name evidence="5" type="ORF">M3P21_20450</name>
</gene>
<evidence type="ECO:0000313" key="5">
    <source>
        <dbReference type="EMBL" id="MCL6285892.1"/>
    </source>
</evidence>
<evidence type="ECO:0000256" key="1">
    <source>
        <dbReference type="ARBA" id="ARBA00023015"/>
    </source>
</evidence>
<reference evidence="5" key="1">
    <citation type="submission" date="2022-05" db="EMBL/GenBank/DDBJ databases">
        <authorList>
            <person name="Park J.-S."/>
        </authorList>
    </citation>
    <scope>NUCLEOTIDE SEQUENCE</scope>
    <source>
        <strain evidence="5">2012CJ41-6</strain>
    </source>
</reference>
<keyword evidence="3" id="KW-0804">Transcription</keyword>
<dbReference type="RefSeq" id="WP_249713139.1">
    <property type="nucleotide sequence ID" value="NZ_JAMFMB010000041.1"/>
</dbReference>
<dbReference type="SUPFAM" id="SSF47413">
    <property type="entry name" value="lambda repressor-like DNA-binding domains"/>
    <property type="match status" value="1"/>
</dbReference>
<dbReference type="CDD" id="cd06273">
    <property type="entry name" value="PBP1_LacI-like"/>
    <property type="match status" value="1"/>
</dbReference>
<feature type="domain" description="HTH lacI-type" evidence="4">
    <location>
        <begin position="14"/>
        <end position="63"/>
    </location>
</feature>
<sequence>MANFQKGKVDIVAVAKAAKVSASTVSRTFNHPDLVNPATRKKINRAVQKLGYIRNRAAQTMHGKRSGTIGLVVPTINYAIFAEVIQAFSDSIDQAGFSLLLASHGYDLDREYAMVRKLLEHRVDGVALVGLEHSEATIRLIEQQDIPALEIWNYAETSELPCVGADNRQAGRMAAEHLLALGHRDIGLIFPDTIGNDRASHRLSAVLEALGSRNITVPDHRKSEAPYSVSQAKQATLDLLARHPHPTALLCGNDVIAQGALFAAQKLGLNVPDDLSIIGIGDFKGSMDVEPGLTTIRIPAETIGTLAGERFTDYITSDDPTNFRVCCELKCIVRGTTGNITMPPGASRET</sequence>
<dbReference type="InterPro" id="IPR028082">
    <property type="entry name" value="Peripla_BP_I"/>
</dbReference>
<dbReference type="SUPFAM" id="SSF53822">
    <property type="entry name" value="Periplasmic binding protein-like I"/>
    <property type="match status" value="1"/>
</dbReference>
<proteinExistence type="predicted"/>
<organism evidence="5 6">
    <name type="scientific">Ruegeria spongiae</name>
    <dbReference type="NCBI Taxonomy" id="2942209"/>
    <lineage>
        <taxon>Bacteria</taxon>
        <taxon>Pseudomonadati</taxon>
        <taxon>Pseudomonadota</taxon>
        <taxon>Alphaproteobacteria</taxon>
        <taxon>Rhodobacterales</taxon>
        <taxon>Roseobacteraceae</taxon>
        <taxon>Ruegeria</taxon>
    </lineage>
</organism>
<keyword evidence="2" id="KW-0238">DNA-binding</keyword>
<dbReference type="Gene3D" id="3.40.50.2300">
    <property type="match status" value="2"/>
</dbReference>